<dbReference type="AlphaFoldDB" id="A0A2Z5G9J5"/>
<feature type="domain" description="HAMP" evidence="11">
    <location>
        <begin position="78"/>
        <end position="130"/>
    </location>
</feature>
<dbReference type="SUPFAM" id="SSF55874">
    <property type="entry name" value="ATPase domain of HSP90 chaperone/DNA topoisomerase II/histidine kinase"/>
    <property type="match status" value="1"/>
</dbReference>
<dbReference type="RefSeq" id="WP_114209835.1">
    <property type="nucleotide sequence ID" value="NZ_CP030840.1"/>
</dbReference>
<evidence type="ECO:0000256" key="9">
    <source>
        <dbReference type="SAM" id="Phobius"/>
    </source>
</evidence>
<keyword evidence="5" id="KW-0808">Transferase</keyword>
<dbReference type="InterPro" id="IPR003661">
    <property type="entry name" value="HisK_dim/P_dom"/>
</dbReference>
<dbReference type="Gene3D" id="1.10.287.130">
    <property type="match status" value="1"/>
</dbReference>
<dbReference type="InterPro" id="IPR003594">
    <property type="entry name" value="HATPase_dom"/>
</dbReference>
<dbReference type="Gene3D" id="3.30.565.10">
    <property type="entry name" value="Histidine kinase-like ATPase, C-terminal domain"/>
    <property type="match status" value="1"/>
</dbReference>
<evidence type="ECO:0000256" key="8">
    <source>
        <dbReference type="ARBA" id="ARBA00023136"/>
    </source>
</evidence>
<dbReference type="FunFam" id="1.10.287.130:FF:000001">
    <property type="entry name" value="Two-component sensor histidine kinase"/>
    <property type="match status" value="1"/>
</dbReference>
<keyword evidence="9" id="KW-1133">Transmembrane helix</keyword>
<evidence type="ECO:0000256" key="3">
    <source>
        <dbReference type="ARBA" id="ARBA00012438"/>
    </source>
</evidence>
<evidence type="ECO:0000256" key="4">
    <source>
        <dbReference type="ARBA" id="ARBA00022553"/>
    </source>
</evidence>
<evidence type="ECO:0000313" key="13">
    <source>
        <dbReference type="Proteomes" id="UP000253606"/>
    </source>
</evidence>
<dbReference type="Proteomes" id="UP000253606">
    <property type="component" value="Chromosome"/>
</dbReference>
<dbReference type="PANTHER" id="PTHR45453">
    <property type="entry name" value="PHOSPHATE REGULON SENSOR PROTEIN PHOR"/>
    <property type="match status" value="1"/>
</dbReference>
<feature type="domain" description="Histidine kinase" evidence="10">
    <location>
        <begin position="251"/>
        <end position="467"/>
    </location>
</feature>
<dbReference type="CDD" id="cd00075">
    <property type="entry name" value="HATPase"/>
    <property type="match status" value="1"/>
</dbReference>
<dbReference type="SUPFAM" id="SSF55785">
    <property type="entry name" value="PYP-like sensor domain (PAS domain)"/>
    <property type="match status" value="1"/>
</dbReference>
<dbReference type="InterPro" id="IPR050351">
    <property type="entry name" value="BphY/WalK/GraS-like"/>
</dbReference>
<dbReference type="EC" id="2.7.13.3" evidence="3"/>
<dbReference type="KEGG" id="abas:ACPOL_5982"/>
<dbReference type="GO" id="GO:0004721">
    <property type="term" value="F:phosphoprotein phosphatase activity"/>
    <property type="evidence" value="ECO:0007669"/>
    <property type="project" value="TreeGrafter"/>
</dbReference>
<feature type="transmembrane region" description="Helical" evidence="9">
    <location>
        <begin position="58"/>
        <end position="77"/>
    </location>
</feature>
<dbReference type="SMART" id="SM00304">
    <property type="entry name" value="HAMP"/>
    <property type="match status" value="1"/>
</dbReference>
<keyword evidence="4" id="KW-0597">Phosphoprotein</keyword>
<dbReference type="Pfam" id="PF02518">
    <property type="entry name" value="HATPase_c"/>
    <property type="match status" value="1"/>
</dbReference>
<feature type="transmembrane region" description="Helical" evidence="9">
    <location>
        <begin position="6"/>
        <end position="28"/>
    </location>
</feature>
<dbReference type="Gene3D" id="6.10.340.10">
    <property type="match status" value="1"/>
</dbReference>
<dbReference type="CDD" id="cd00082">
    <property type="entry name" value="HisKA"/>
    <property type="match status" value="1"/>
</dbReference>
<sequence length="491" mass="53664">MTGRVFTKVFFSFVLVLCAGTAILDLSLRRILEPSLRKQAEHSLIDINATMHLLHRDVLIATMISLVLATIIAAVLAQRFSLRLRRIVIFASRIAAGELSARVEEGNLDEISEVAHALDATASRLEQSFHALDTNRRELEALLDSMQEAVVAVNAHGQVSWSNAVMQRVSPSPVREGRSLVHTIRDPQVLACVEGALESREVHRARATSVAPGRIYEVSAAPTPGGGAVAVLHDVTEVERAEKTRRDFVANVSHELRTPLTSISGYVETLLDGHHSEKDTRDFLSIILKNATRVNRLTEDLLALASVESGDYKLRTLPVRASVLVQDAIESLAGMVLDSPVTLEAAETTTDFVLADPDSLNQVFGNLIENAMKYGKSGERVCVGARRLENEVEFFVRDFGPGIPFEHLDRIFERFYRIDKARSRDSGGTGLGLAIAKHIVLAHGGIIRAESELGLGATFLFTLPIAPARPQQVSPVISARTEESAPFPVEK</sequence>
<reference evidence="12 13" key="1">
    <citation type="journal article" date="2018" name="Front. Microbiol.">
        <title>Hydrolytic Capabilities as a Key to Environmental Success: Chitinolytic and Cellulolytic Acidobacteria From Acidic Sub-arctic Soils and Boreal Peatlands.</title>
        <authorList>
            <person name="Belova S.E."/>
            <person name="Ravin N.V."/>
            <person name="Pankratov T.A."/>
            <person name="Rakitin A.L."/>
            <person name="Ivanova A.A."/>
            <person name="Beletsky A.V."/>
            <person name="Mardanov A.V."/>
            <person name="Sinninghe Damste J.S."/>
            <person name="Dedysh S.N."/>
        </authorList>
    </citation>
    <scope>NUCLEOTIDE SEQUENCE [LARGE SCALE GENOMIC DNA]</scope>
    <source>
        <strain evidence="12 13">SBC82</strain>
    </source>
</reference>
<evidence type="ECO:0000256" key="2">
    <source>
        <dbReference type="ARBA" id="ARBA00004370"/>
    </source>
</evidence>
<dbReference type="SUPFAM" id="SSF47384">
    <property type="entry name" value="Homodimeric domain of signal transducing histidine kinase"/>
    <property type="match status" value="1"/>
</dbReference>
<dbReference type="InterPro" id="IPR036097">
    <property type="entry name" value="HisK_dim/P_sf"/>
</dbReference>
<keyword evidence="8 9" id="KW-0472">Membrane</keyword>
<dbReference type="SMART" id="SM00387">
    <property type="entry name" value="HATPase_c"/>
    <property type="match status" value="1"/>
</dbReference>
<dbReference type="InterPro" id="IPR003660">
    <property type="entry name" value="HAMP_dom"/>
</dbReference>
<dbReference type="InterPro" id="IPR005467">
    <property type="entry name" value="His_kinase_dom"/>
</dbReference>
<dbReference type="InterPro" id="IPR004358">
    <property type="entry name" value="Sig_transdc_His_kin-like_C"/>
</dbReference>
<evidence type="ECO:0000256" key="5">
    <source>
        <dbReference type="ARBA" id="ARBA00022679"/>
    </source>
</evidence>
<comment type="catalytic activity">
    <reaction evidence="1">
        <text>ATP + protein L-histidine = ADP + protein N-phospho-L-histidine.</text>
        <dbReference type="EC" id="2.7.13.3"/>
    </reaction>
</comment>
<gene>
    <name evidence="12" type="ORF">ACPOL_5982</name>
</gene>
<keyword evidence="9" id="KW-0812">Transmembrane</keyword>
<evidence type="ECO:0000259" key="10">
    <source>
        <dbReference type="PROSITE" id="PS50109"/>
    </source>
</evidence>
<evidence type="ECO:0000256" key="7">
    <source>
        <dbReference type="ARBA" id="ARBA00023012"/>
    </source>
</evidence>
<evidence type="ECO:0000256" key="6">
    <source>
        <dbReference type="ARBA" id="ARBA00022777"/>
    </source>
</evidence>
<protein>
    <recommendedName>
        <fullName evidence="3">histidine kinase</fullName>
        <ecNumber evidence="3">2.7.13.3</ecNumber>
    </recommendedName>
</protein>
<evidence type="ECO:0000313" key="12">
    <source>
        <dbReference type="EMBL" id="AXC15226.1"/>
    </source>
</evidence>
<keyword evidence="13" id="KW-1185">Reference proteome</keyword>
<comment type="subcellular location">
    <subcellularLocation>
        <location evidence="2">Membrane</location>
    </subcellularLocation>
</comment>
<dbReference type="GO" id="GO:0005886">
    <property type="term" value="C:plasma membrane"/>
    <property type="evidence" value="ECO:0007669"/>
    <property type="project" value="TreeGrafter"/>
</dbReference>
<dbReference type="CDD" id="cd06225">
    <property type="entry name" value="HAMP"/>
    <property type="match status" value="1"/>
</dbReference>
<dbReference type="Gene3D" id="3.30.450.20">
    <property type="entry name" value="PAS domain"/>
    <property type="match status" value="1"/>
</dbReference>
<evidence type="ECO:0000259" key="11">
    <source>
        <dbReference type="PROSITE" id="PS50885"/>
    </source>
</evidence>
<dbReference type="InterPro" id="IPR035965">
    <property type="entry name" value="PAS-like_dom_sf"/>
</dbReference>
<dbReference type="Pfam" id="PF00512">
    <property type="entry name" value="HisKA"/>
    <property type="match status" value="1"/>
</dbReference>
<name>A0A2Z5G9J5_9BACT</name>
<organism evidence="12 13">
    <name type="scientific">Acidisarcina polymorpha</name>
    <dbReference type="NCBI Taxonomy" id="2211140"/>
    <lineage>
        <taxon>Bacteria</taxon>
        <taxon>Pseudomonadati</taxon>
        <taxon>Acidobacteriota</taxon>
        <taxon>Terriglobia</taxon>
        <taxon>Terriglobales</taxon>
        <taxon>Acidobacteriaceae</taxon>
        <taxon>Acidisarcina</taxon>
    </lineage>
</organism>
<keyword evidence="7" id="KW-0902">Two-component regulatory system</keyword>
<dbReference type="PANTHER" id="PTHR45453:SF1">
    <property type="entry name" value="PHOSPHATE REGULON SENSOR PROTEIN PHOR"/>
    <property type="match status" value="1"/>
</dbReference>
<dbReference type="FunFam" id="3.30.565.10:FF:000006">
    <property type="entry name" value="Sensor histidine kinase WalK"/>
    <property type="match status" value="1"/>
</dbReference>
<dbReference type="EMBL" id="CP030840">
    <property type="protein sequence ID" value="AXC15226.1"/>
    <property type="molecule type" value="Genomic_DNA"/>
</dbReference>
<evidence type="ECO:0000256" key="1">
    <source>
        <dbReference type="ARBA" id="ARBA00000085"/>
    </source>
</evidence>
<dbReference type="GO" id="GO:0000155">
    <property type="term" value="F:phosphorelay sensor kinase activity"/>
    <property type="evidence" value="ECO:0007669"/>
    <property type="project" value="InterPro"/>
</dbReference>
<dbReference type="SMART" id="SM00388">
    <property type="entry name" value="HisKA"/>
    <property type="match status" value="1"/>
</dbReference>
<dbReference type="PROSITE" id="PS50885">
    <property type="entry name" value="HAMP"/>
    <property type="match status" value="1"/>
</dbReference>
<dbReference type="PRINTS" id="PR00344">
    <property type="entry name" value="BCTRLSENSOR"/>
</dbReference>
<keyword evidence="6" id="KW-0418">Kinase</keyword>
<dbReference type="InterPro" id="IPR036890">
    <property type="entry name" value="HATPase_C_sf"/>
</dbReference>
<accession>A0A2Z5G9J5</accession>
<proteinExistence type="predicted"/>
<dbReference type="Pfam" id="PF00672">
    <property type="entry name" value="HAMP"/>
    <property type="match status" value="1"/>
</dbReference>
<dbReference type="PROSITE" id="PS50109">
    <property type="entry name" value="HIS_KIN"/>
    <property type="match status" value="1"/>
</dbReference>
<dbReference type="GO" id="GO:0016036">
    <property type="term" value="P:cellular response to phosphate starvation"/>
    <property type="evidence" value="ECO:0007669"/>
    <property type="project" value="TreeGrafter"/>
</dbReference>
<dbReference type="OrthoDB" id="9796330at2"/>